<evidence type="ECO:0000313" key="6">
    <source>
        <dbReference type="Proteomes" id="UP001482620"/>
    </source>
</evidence>
<dbReference type="PROSITE" id="PS50835">
    <property type="entry name" value="IG_LIKE"/>
    <property type="match status" value="1"/>
</dbReference>
<dbReference type="Gene3D" id="2.60.40.10">
    <property type="entry name" value="Immunoglobulins"/>
    <property type="match status" value="2"/>
</dbReference>
<evidence type="ECO:0000256" key="1">
    <source>
        <dbReference type="ARBA" id="ARBA00023157"/>
    </source>
</evidence>
<dbReference type="Pfam" id="PF07679">
    <property type="entry name" value="I-set"/>
    <property type="match status" value="1"/>
</dbReference>
<dbReference type="InterPro" id="IPR003961">
    <property type="entry name" value="FN3_dom"/>
</dbReference>
<sequence>MPGQNVKLTNNKSTLALTRISSDDEAIYQCIAENSAGTNQASARLAVVQAKDLPAAPQGLIASAVSTNTLQITWSNPPTSITDNIIGYILHIRKLGEPDHMELQEAISKDTFQHDSTNLEPSTTYSVYLKAYSLLGASQQSNSVVATTLGSGKNKEP</sequence>
<evidence type="ECO:0000256" key="2">
    <source>
        <dbReference type="ARBA" id="ARBA00023319"/>
    </source>
</evidence>
<dbReference type="PANTHER" id="PTHR44170">
    <property type="entry name" value="PROTEIN SIDEKICK"/>
    <property type="match status" value="1"/>
</dbReference>
<accession>A0ABV0VJX7</accession>
<keyword evidence="1" id="KW-1015">Disulfide bond</keyword>
<dbReference type="SMART" id="SM00060">
    <property type="entry name" value="FN3"/>
    <property type="match status" value="1"/>
</dbReference>
<dbReference type="InterPro" id="IPR013783">
    <property type="entry name" value="Ig-like_fold"/>
</dbReference>
<feature type="domain" description="Ig-like" evidence="3">
    <location>
        <begin position="1"/>
        <end position="46"/>
    </location>
</feature>
<dbReference type="PANTHER" id="PTHR44170:SF40">
    <property type="entry name" value="IMMUNOGLOBULIN SUPERFAMILY DCC SUBCLASS MEMBER 3 ISOFORM X1-RELATED"/>
    <property type="match status" value="1"/>
</dbReference>
<dbReference type="EMBL" id="JAHRIQ010108605">
    <property type="protein sequence ID" value="MEQ2257003.1"/>
    <property type="molecule type" value="Genomic_DNA"/>
</dbReference>
<evidence type="ECO:0000259" key="4">
    <source>
        <dbReference type="PROSITE" id="PS50853"/>
    </source>
</evidence>
<gene>
    <name evidence="5" type="ORF">ILYODFUR_029907</name>
</gene>
<dbReference type="SUPFAM" id="SSF49265">
    <property type="entry name" value="Fibronectin type III"/>
    <property type="match status" value="1"/>
</dbReference>
<evidence type="ECO:0000313" key="5">
    <source>
        <dbReference type="EMBL" id="MEQ2257003.1"/>
    </source>
</evidence>
<dbReference type="InterPro" id="IPR007110">
    <property type="entry name" value="Ig-like_dom"/>
</dbReference>
<evidence type="ECO:0000259" key="3">
    <source>
        <dbReference type="PROSITE" id="PS50835"/>
    </source>
</evidence>
<name>A0ABV0VJX7_9TELE</name>
<dbReference type="Pfam" id="PF00041">
    <property type="entry name" value="fn3"/>
    <property type="match status" value="1"/>
</dbReference>
<keyword evidence="6" id="KW-1185">Reference proteome</keyword>
<comment type="caution">
    <text evidence="5">The sequence shown here is derived from an EMBL/GenBank/DDBJ whole genome shotgun (WGS) entry which is preliminary data.</text>
</comment>
<dbReference type="CDD" id="cd00063">
    <property type="entry name" value="FN3"/>
    <property type="match status" value="1"/>
</dbReference>
<protein>
    <submittedName>
        <fullName evidence="5">Uncharacterized protein</fullName>
    </submittedName>
</protein>
<feature type="domain" description="Fibronectin type-III" evidence="4">
    <location>
        <begin position="56"/>
        <end position="151"/>
    </location>
</feature>
<dbReference type="Proteomes" id="UP001482620">
    <property type="component" value="Unassembled WGS sequence"/>
</dbReference>
<proteinExistence type="predicted"/>
<dbReference type="InterPro" id="IPR013098">
    <property type="entry name" value="Ig_I-set"/>
</dbReference>
<dbReference type="InterPro" id="IPR036116">
    <property type="entry name" value="FN3_sf"/>
</dbReference>
<organism evidence="5 6">
    <name type="scientific">Ilyodon furcidens</name>
    <name type="common">goldbreast splitfin</name>
    <dbReference type="NCBI Taxonomy" id="33524"/>
    <lineage>
        <taxon>Eukaryota</taxon>
        <taxon>Metazoa</taxon>
        <taxon>Chordata</taxon>
        <taxon>Craniata</taxon>
        <taxon>Vertebrata</taxon>
        <taxon>Euteleostomi</taxon>
        <taxon>Actinopterygii</taxon>
        <taxon>Neopterygii</taxon>
        <taxon>Teleostei</taxon>
        <taxon>Neoteleostei</taxon>
        <taxon>Acanthomorphata</taxon>
        <taxon>Ovalentaria</taxon>
        <taxon>Atherinomorphae</taxon>
        <taxon>Cyprinodontiformes</taxon>
        <taxon>Goodeidae</taxon>
        <taxon>Ilyodon</taxon>
    </lineage>
</organism>
<dbReference type="PROSITE" id="PS50853">
    <property type="entry name" value="FN3"/>
    <property type="match status" value="1"/>
</dbReference>
<keyword evidence="2" id="KW-0393">Immunoglobulin domain</keyword>
<reference evidence="5 6" key="1">
    <citation type="submission" date="2021-06" db="EMBL/GenBank/DDBJ databases">
        <authorList>
            <person name="Palmer J.M."/>
        </authorList>
    </citation>
    <scope>NUCLEOTIDE SEQUENCE [LARGE SCALE GENOMIC DNA]</scope>
    <source>
        <strain evidence="6">if_2019</strain>
        <tissue evidence="5">Muscle</tissue>
    </source>
</reference>